<dbReference type="eggNOG" id="KOG0244">
    <property type="taxonomic scope" value="Eukaryota"/>
</dbReference>
<feature type="coiled-coil region" evidence="6">
    <location>
        <begin position="752"/>
        <end position="800"/>
    </location>
</feature>
<feature type="coiled-coil region" evidence="6">
    <location>
        <begin position="564"/>
        <end position="675"/>
    </location>
</feature>
<feature type="binding site" evidence="5">
    <location>
        <begin position="89"/>
        <end position="96"/>
    </location>
    <ligand>
        <name>ATP</name>
        <dbReference type="ChEBI" id="CHEBI:30616"/>
    </ligand>
</feature>
<dbReference type="GeneID" id="7828167"/>
<evidence type="ECO:0000313" key="9">
    <source>
        <dbReference type="Proteomes" id="UP000009168"/>
    </source>
</evidence>
<dbReference type="Pfam" id="PF00225">
    <property type="entry name" value="Kinesin"/>
    <property type="match status" value="1"/>
</dbReference>
<dbReference type="PROSITE" id="PS50067">
    <property type="entry name" value="KINESIN_MOTOR_2"/>
    <property type="match status" value="1"/>
</dbReference>
<dbReference type="EMBL" id="GG662767">
    <property type="protein sequence ID" value="EAR92060.2"/>
    <property type="molecule type" value="Genomic_DNA"/>
</dbReference>
<keyword evidence="2 5" id="KW-0067">ATP-binding</keyword>
<dbReference type="PROSITE" id="PS00411">
    <property type="entry name" value="KINESIN_MOTOR_1"/>
    <property type="match status" value="1"/>
</dbReference>
<dbReference type="InterPro" id="IPR019821">
    <property type="entry name" value="Kinesin_motor_CS"/>
</dbReference>
<dbReference type="GO" id="GO:0008017">
    <property type="term" value="F:microtubule binding"/>
    <property type="evidence" value="ECO:0007669"/>
    <property type="project" value="InterPro"/>
</dbReference>
<evidence type="ECO:0000256" key="6">
    <source>
        <dbReference type="SAM" id="Coils"/>
    </source>
</evidence>
<keyword evidence="3 6" id="KW-0175">Coiled coil</keyword>
<proteinExistence type="inferred from homology"/>
<keyword evidence="9" id="KW-1185">Reference proteome</keyword>
<dbReference type="GO" id="GO:0007018">
    <property type="term" value="P:microtubule-based movement"/>
    <property type="evidence" value="ECO:0007669"/>
    <property type="project" value="InterPro"/>
</dbReference>
<evidence type="ECO:0000313" key="8">
    <source>
        <dbReference type="EMBL" id="EAR92060.2"/>
    </source>
</evidence>
<gene>
    <name evidence="8" type="ORF">TTHERM_00105550</name>
</gene>
<dbReference type="RefSeq" id="XP_001012305.2">
    <property type="nucleotide sequence ID" value="XM_001012305.2"/>
</dbReference>
<dbReference type="CDD" id="cd00106">
    <property type="entry name" value="KISc"/>
    <property type="match status" value="1"/>
</dbReference>
<keyword evidence="1 5" id="KW-0547">Nucleotide-binding</keyword>
<accession>Q234E3</accession>
<dbReference type="InterPro" id="IPR036961">
    <property type="entry name" value="Kinesin_motor_dom_sf"/>
</dbReference>
<feature type="domain" description="Kinesin motor" evidence="7">
    <location>
        <begin position="11"/>
        <end position="352"/>
    </location>
</feature>
<evidence type="ECO:0000256" key="5">
    <source>
        <dbReference type="PROSITE-ProRule" id="PRU00283"/>
    </source>
</evidence>
<dbReference type="KEGG" id="tet:TTHERM_00105550"/>
<evidence type="ECO:0000256" key="3">
    <source>
        <dbReference type="ARBA" id="ARBA00023054"/>
    </source>
</evidence>
<protein>
    <submittedName>
        <fullName evidence="8">Kinesin motor catalytic domain protein</fullName>
    </submittedName>
</protein>
<dbReference type="Proteomes" id="UP000009168">
    <property type="component" value="Unassembled WGS sequence"/>
</dbReference>
<feature type="coiled-coil region" evidence="6">
    <location>
        <begin position="862"/>
        <end position="934"/>
    </location>
</feature>
<dbReference type="SMART" id="SM00129">
    <property type="entry name" value="KISc"/>
    <property type="match status" value="1"/>
</dbReference>
<dbReference type="PANTHER" id="PTHR47968">
    <property type="entry name" value="CENTROMERE PROTEIN E"/>
    <property type="match status" value="1"/>
</dbReference>
<evidence type="ECO:0000259" key="7">
    <source>
        <dbReference type="PROSITE" id="PS50067"/>
    </source>
</evidence>
<organism evidence="8 9">
    <name type="scientific">Tetrahymena thermophila (strain SB210)</name>
    <dbReference type="NCBI Taxonomy" id="312017"/>
    <lineage>
        <taxon>Eukaryota</taxon>
        <taxon>Sar</taxon>
        <taxon>Alveolata</taxon>
        <taxon>Ciliophora</taxon>
        <taxon>Intramacronucleata</taxon>
        <taxon>Oligohymenophorea</taxon>
        <taxon>Hymenostomatida</taxon>
        <taxon>Tetrahymenina</taxon>
        <taxon>Tetrahymenidae</taxon>
        <taxon>Tetrahymena</taxon>
    </lineage>
</organism>
<evidence type="ECO:0000256" key="4">
    <source>
        <dbReference type="ARBA" id="ARBA00023175"/>
    </source>
</evidence>
<dbReference type="STRING" id="312017.Q234E3"/>
<dbReference type="PANTHER" id="PTHR47968:SF75">
    <property type="entry name" value="CENTROMERE-ASSOCIATED PROTEIN E"/>
    <property type="match status" value="1"/>
</dbReference>
<evidence type="ECO:0000256" key="2">
    <source>
        <dbReference type="ARBA" id="ARBA00022840"/>
    </source>
</evidence>
<evidence type="ECO:0000256" key="1">
    <source>
        <dbReference type="ARBA" id="ARBA00022741"/>
    </source>
</evidence>
<reference evidence="9" key="1">
    <citation type="journal article" date="2006" name="PLoS Biol.">
        <title>Macronuclear genome sequence of the ciliate Tetrahymena thermophila, a model eukaryote.</title>
        <authorList>
            <person name="Eisen J.A."/>
            <person name="Coyne R.S."/>
            <person name="Wu M."/>
            <person name="Wu D."/>
            <person name="Thiagarajan M."/>
            <person name="Wortman J.R."/>
            <person name="Badger J.H."/>
            <person name="Ren Q."/>
            <person name="Amedeo P."/>
            <person name="Jones K.M."/>
            <person name="Tallon L.J."/>
            <person name="Delcher A.L."/>
            <person name="Salzberg S.L."/>
            <person name="Silva J.C."/>
            <person name="Haas B.J."/>
            <person name="Majoros W.H."/>
            <person name="Farzad M."/>
            <person name="Carlton J.M."/>
            <person name="Smith R.K. Jr."/>
            <person name="Garg J."/>
            <person name="Pearlman R.E."/>
            <person name="Karrer K.M."/>
            <person name="Sun L."/>
            <person name="Manning G."/>
            <person name="Elde N.C."/>
            <person name="Turkewitz A.P."/>
            <person name="Asai D.J."/>
            <person name="Wilkes D.E."/>
            <person name="Wang Y."/>
            <person name="Cai H."/>
            <person name="Collins K."/>
            <person name="Stewart B.A."/>
            <person name="Lee S.R."/>
            <person name="Wilamowska K."/>
            <person name="Weinberg Z."/>
            <person name="Ruzzo W.L."/>
            <person name="Wloga D."/>
            <person name="Gaertig J."/>
            <person name="Frankel J."/>
            <person name="Tsao C.-C."/>
            <person name="Gorovsky M.A."/>
            <person name="Keeling P.J."/>
            <person name="Waller R.F."/>
            <person name="Patron N.J."/>
            <person name="Cherry J.M."/>
            <person name="Stover N.A."/>
            <person name="Krieger C.J."/>
            <person name="del Toro C."/>
            <person name="Ryder H.F."/>
            <person name="Williamson S.C."/>
            <person name="Barbeau R.A."/>
            <person name="Hamilton E.P."/>
            <person name="Orias E."/>
        </authorList>
    </citation>
    <scope>NUCLEOTIDE SEQUENCE [LARGE SCALE GENOMIC DNA]</scope>
    <source>
        <strain evidence="9">SB210</strain>
    </source>
</reference>
<dbReference type="GO" id="GO:0005524">
    <property type="term" value="F:ATP binding"/>
    <property type="evidence" value="ECO:0007669"/>
    <property type="project" value="UniProtKB-UniRule"/>
</dbReference>
<comment type="similarity">
    <text evidence="5">Belongs to the TRAFAC class myosin-kinesin ATPase superfamily. Kinesin family.</text>
</comment>
<dbReference type="Gene3D" id="3.40.850.10">
    <property type="entry name" value="Kinesin motor domain"/>
    <property type="match status" value="1"/>
</dbReference>
<dbReference type="HOGENOM" id="CLU_267122_0_0_1"/>
<dbReference type="InParanoid" id="Q234E3"/>
<dbReference type="AlphaFoldDB" id="Q234E3"/>
<name>Q234E3_TETTS</name>
<dbReference type="InterPro" id="IPR027417">
    <property type="entry name" value="P-loop_NTPase"/>
</dbReference>
<dbReference type="InterPro" id="IPR001752">
    <property type="entry name" value="Kinesin_motor_dom"/>
</dbReference>
<dbReference type="InterPro" id="IPR027640">
    <property type="entry name" value="Kinesin-like_fam"/>
</dbReference>
<dbReference type="GO" id="GO:0003777">
    <property type="term" value="F:microtubule motor activity"/>
    <property type="evidence" value="ECO:0007669"/>
    <property type="project" value="InterPro"/>
</dbReference>
<dbReference type="SUPFAM" id="SSF52540">
    <property type="entry name" value="P-loop containing nucleoside triphosphate hydrolases"/>
    <property type="match status" value="1"/>
</dbReference>
<feature type="coiled-coil region" evidence="6">
    <location>
        <begin position="462"/>
        <end position="539"/>
    </location>
</feature>
<dbReference type="PRINTS" id="PR00380">
    <property type="entry name" value="KINESINHEAVY"/>
</dbReference>
<dbReference type="OrthoDB" id="313375at2759"/>
<keyword evidence="4 5" id="KW-0505">Motor protein</keyword>
<sequence>MEINKKSEESSITVVVRFKKEKNISHESDWNIEEDIGQVSITLQTKGLKNFKFDGVTVDMDQKQIYDNFAKPSILKFLQGFNGTIFTYGQTSSGKTYTMLGPEAVTEAIIKNVNNIPADVKLLFGIMPRSIFTIFDGINQGIKEGSQFILKCSYIEIYNENIHDLLSKDPQGNLKLREHKFQGWVIEGLEEKYIKEPEEILYWLSYGTKNRSVTATKMNERSSRSHTVFTLSLEQKLFDGTSRNSKMNLVDLAGSERLDQAQTTGQAKEETKNINRSLYYLQYCIINLSEKKKGTDDKDKYVNFRNSKLTRILKDALGGNSKTTLICAASMNKIHEQDTLNTLYFAQRAKLIKNKLSNNVKRSVEELETLLQGSQRSLMRAKRLVKDLLDAAKQTDFMSTIEKISGVQEFLQGNSNNIVVETEIEKEDEQNELSEPTEDLNQKYESLVVKFQEMEKHYKEVIRQTVEEVEELNKVRQQELESLEAQILSNEQSQKEIENLNEIIIQLQQKNELVYEELRKEKETRETRQQQEIQQLTERNNLCELLTKKVEEYKLSFTLKLDEIQKKDDENRDLTEKLNEAISENQQIQEIYKNLDQINEQNVQELAQLKLEVEQLRCESQTKDESIQFKIKQIIELQSQVEDSQNQNEDLIIKQKQLEEQITGLQNKNTELFNLIQQLQAGEISGIQKNLSQIDQTSLQDVYSPHARSKIIRESLQAIDEDWENVEQCREEMNLTKLKTRQIYIQKIKNIEDEFQNKLRLEQQRRNKLREDIEELRKENQMLKEENSSLKSKLSSYEQKFKDNSMEISKLHKSQSNFQIFQSSSKFFQNTQPKLFQNINTVQGNPLDVKANELNSMFSAVFKKIKQEREEIAKNRSELDLKHQTIKNSIEIQKRQIQTDIENIQNNEQLFSKLQNHMNSYKSANEELESLKIKQRQRGEDTKRIISHHRSISRSIFSGSKNIIHSIVKIPKQFEMFSDHKKQYELKLLSKDSGQNLKSQSMIQGQFQINQNHINFQNDDDDDNDYDQNAPCTPINFTSFDTQIDNLQCDEEISLSGKNVLGQLKSIEYLDQQQSIDQIQKNQISQEDHCIDSPCDLNSQNHYTPNNDHNKVTIRDDDMLSHQLLYKNNESPEKQLICSLEGSQIALDDEETNNDK</sequence>